<dbReference type="Gene3D" id="1.10.8.280">
    <property type="entry name" value="ABC transporter ATPase domain-like"/>
    <property type="match status" value="1"/>
</dbReference>
<organism evidence="19 20">
    <name type="scientific">Botrimarina hoheduenensis</name>
    <dbReference type="NCBI Taxonomy" id="2528000"/>
    <lineage>
        <taxon>Bacteria</taxon>
        <taxon>Pseudomonadati</taxon>
        <taxon>Planctomycetota</taxon>
        <taxon>Planctomycetia</taxon>
        <taxon>Pirellulales</taxon>
        <taxon>Lacipirellulaceae</taxon>
        <taxon>Botrimarina</taxon>
    </lineage>
</organism>
<evidence type="ECO:0000256" key="6">
    <source>
        <dbReference type="ARBA" id="ARBA00022763"/>
    </source>
</evidence>
<dbReference type="GO" id="GO:0003677">
    <property type="term" value="F:DNA binding"/>
    <property type="evidence" value="ECO:0007669"/>
    <property type="project" value="UniProtKB-KW"/>
</dbReference>
<evidence type="ECO:0000313" key="20">
    <source>
        <dbReference type="Proteomes" id="UP000318995"/>
    </source>
</evidence>
<feature type="region of interest" description="Disordered" evidence="17">
    <location>
        <begin position="1"/>
        <end position="34"/>
    </location>
</feature>
<gene>
    <name evidence="19" type="primary">uvrA_3</name>
    <name evidence="19" type="ORF">Pla111_22640</name>
</gene>
<dbReference type="GO" id="GO:0009380">
    <property type="term" value="C:excinuclease repair complex"/>
    <property type="evidence" value="ECO:0007669"/>
    <property type="project" value="InterPro"/>
</dbReference>
<evidence type="ECO:0000256" key="8">
    <source>
        <dbReference type="ARBA" id="ARBA00022771"/>
    </source>
</evidence>
<dbReference type="NCBIfam" id="TIGR00630">
    <property type="entry name" value="uvra"/>
    <property type="match status" value="1"/>
</dbReference>
<evidence type="ECO:0000256" key="1">
    <source>
        <dbReference type="ARBA" id="ARBA00004496"/>
    </source>
</evidence>
<keyword evidence="10" id="KW-0067">ATP-binding</keyword>
<evidence type="ECO:0000259" key="18">
    <source>
        <dbReference type="PROSITE" id="PS50893"/>
    </source>
</evidence>
<keyword evidence="3" id="KW-0479">Metal-binding</keyword>
<evidence type="ECO:0000256" key="13">
    <source>
        <dbReference type="ARBA" id="ARBA00023204"/>
    </source>
</evidence>
<dbReference type="Pfam" id="PF17760">
    <property type="entry name" value="UvrA_inter"/>
    <property type="match status" value="1"/>
</dbReference>
<dbReference type="GO" id="GO:0005524">
    <property type="term" value="F:ATP binding"/>
    <property type="evidence" value="ECO:0007669"/>
    <property type="project" value="UniProtKB-KW"/>
</dbReference>
<dbReference type="PROSITE" id="PS50893">
    <property type="entry name" value="ABC_TRANSPORTER_2"/>
    <property type="match status" value="1"/>
</dbReference>
<keyword evidence="4" id="KW-0677">Repeat</keyword>
<dbReference type="Gene3D" id="1.20.1580.10">
    <property type="entry name" value="ABC transporter ATPase like domain"/>
    <property type="match status" value="3"/>
</dbReference>
<dbReference type="PANTHER" id="PTHR43152:SF3">
    <property type="entry name" value="UVRABC SYSTEM PROTEIN A"/>
    <property type="match status" value="1"/>
</dbReference>
<feature type="compositionally biased region" description="Polar residues" evidence="17">
    <location>
        <begin position="1"/>
        <end position="21"/>
    </location>
</feature>
<keyword evidence="5" id="KW-0547">Nucleotide-binding</keyword>
<protein>
    <recommendedName>
        <fullName evidence="15">UvrABC system protein A</fullName>
    </recommendedName>
    <alternativeName>
        <fullName evidence="16">Excinuclease ABC subunit A</fullName>
    </alternativeName>
</protein>
<keyword evidence="7" id="KW-0228">DNA excision</keyword>
<dbReference type="InterPro" id="IPR004602">
    <property type="entry name" value="UvrA"/>
</dbReference>
<sequence>MCSSPDNAGLTTPLGDTTLSRGTDAGEAGPHDPTMIRVRGAATHNLKEVDLDLPRNRLIAFCGASGSGKTSMAIDTLYAEGQRRYIESFSPYTRQFLQQLDKPDYQKIEGLPPAIAVTRASGSRSNRATVATATEIADHLRLLFARAGRLWCSTCNAPVRRDTIDSIVDALRELPEGTRAMLGFEVELGAQPADRLAELIEAGYVRALVEGEVTELATLAQTSAPPAQLIVVVDRFVGGRIEESRLGESIETALDGGAGCCLVIVPAATDPSSAAPEPLRFDTRLRCAGCDESFVQPEPQLLNFNSPLGACESCEGFGSVVELDMGLVVPDRAKSLAGGAIAPWTTPAYAHELEELLALAPDYGIPTNVPFEELSDEAVQRIVQGVPERDFGGLNGFVSWLERRKYKMHLRVFLSRWRSYRPCPACDGARLRPEALAVRIGTENLASVMHREVREAVAWLEALLQDESLDPAAAAIALPIVEEALARGRYLVQVGLGYLTLDRTLRTLSTGELGRVAMTATLGSNLVEMLYVLDEPSVGLHPADALGLVRAIERLRDRGNTVVVVEHEESLLRAADQLVEFGPHAGAEGGEIVYAGPTSEIVHCPESRTGDWLAGRRISAATAANRRPTDQGRLSIAGATGANLGGNSPEGLDVSFPLGVLCVITGVSGAGKSSLVRRTLYPALSQRLHDRAKSAGEAKSDHDRPLPLRDLTGIRQLDDVILVDQSPIGRSPRSNPVTYLKVFDPIRELFAEQPDAKARGFKASHFSFNVDGGRCDACQGAGHIEVDMQFLADIYMRCGECDGQRYRHEVLEVRHRGRNIAEVLDMTVLEAFRFFRGQPKVQSRLQPLIDVGLEYLQLGQSATTLSSGEAQRLKLAGRLASKGAARTLFVMDEPTTGLHFSDVERLTECFGALLDVGHSLVVIEHNLQMMMAADWIIDLGPGASAEGGRIVVEGTPEQVAACKASATGRALAEAFAQRDAALAELEREEALLADEP</sequence>
<comment type="caution">
    <text evidence="19">The sequence shown here is derived from an EMBL/GenBank/DDBJ whole genome shotgun (WGS) entry which is preliminary data.</text>
</comment>
<keyword evidence="8" id="KW-0863">Zinc-finger</keyword>
<keyword evidence="11" id="KW-0267">Excision nuclease</keyword>
<dbReference type="GO" id="GO:0004518">
    <property type="term" value="F:nuclease activity"/>
    <property type="evidence" value="ECO:0007669"/>
    <property type="project" value="UniProtKB-KW"/>
</dbReference>
<keyword evidence="12" id="KW-0238">DNA-binding</keyword>
<evidence type="ECO:0000256" key="14">
    <source>
        <dbReference type="ARBA" id="ARBA00038000"/>
    </source>
</evidence>
<name>A0A5C5VZB1_9BACT</name>
<evidence type="ECO:0000256" key="10">
    <source>
        <dbReference type="ARBA" id="ARBA00022840"/>
    </source>
</evidence>
<comment type="subcellular location">
    <subcellularLocation>
        <location evidence="1">Cytoplasm</location>
    </subcellularLocation>
</comment>
<reference evidence="19 20" key="1">
    <citation type="submission" date="2019-02" db="EMBL/GenBank/DDBJ databases">
        <title>Deep-cultivation of Planctomycetes and their phenomic and genomic characterization uncovers novel biology.</title>
        <authorList>
            <person name="Wiegand S."/>
            <person name="Jogler M."/>
            <person name="Boedeker C."/>
            <person name="Pinto D."/>
            <person name="Vollmers J."/>
            <person name="Rivas-Marin E."/>
            <person name="Kohn T."/>
            <person name="Peeters S.H."/>
            <person name="Heuer A."/>
            <person name="Rast P."/>
            <person name="Oberbeckmann S."/>
            <person name="Bunk B."/>
            <person name="Jeske O."/>
            <person name="Meyerdierks A."/>
            <person name="Storesund J.E."/>
            <person name="Kallscheuer N."/>
            <person name="Luecker S."/>
            <person name="Lage O.M."/>
            <person name="Pohl T."/>
            <person name="Merkel B.J."/>
            <person name="Hornburger P."/>
            <person name="Mueller R.-W."/>
            <person name="Bruemmer F."/>
            <person name="Labrenz M."/>
            <person name="Spormann A.M."/>
            <person name="Op Den Camp H."/>
            <person name="Overmann J."/>
            <person name="Amann R."/>
            <person name="Jetten M.S.M."/>
            <person name="Mascher T."/>
            <person name="Medema M.H."/>
            <person name="Devos D.P."/>
            <person name="Kaster A.-K."/>
            <person name="Ovreas L."/>
            <person name="Rohde M."/>
            <person name="Galperin M.Y."/>
            <person name="Jogler C."/>
        </authorList>
    </citation>
    <scope>NUCLEOTIDE SEQUENCE [LARGE SCALE GENOMIC DNA]</scope>
    <source>
        <strain evidence="19 20">Pla111</strain>
    </source>
</reference>
<evidence type="ECO:0000256" key="5">
    <source>
        <dbReference type="ARBA" id="ARBA00022741"/>
    </source>
</evidence>
<proteinExistence type="inferred from homology"/>
<keyword evidence="9" id="KW-0862">Zinc</keyword>
<evidence type="ECO:0000256" key="4">
    <source>
        <dbReference type="ARBA" id="ARBA00022737"/>
    </source>
</evidence>
<dbReference type="InterPro" id="IPR041552">
    <property type="entry name" value="UvrA_DNA-bd"/>
</dbReference>
<dbReference type="PANTHER" id="PTHR43152">
    <property type="entry name" value="UVRABC SYSTEM PROTEIN A"/>
    <property type="match status" value="1"/>
</dbReference>
<dbReference type="SUPFAM" id="SSF52540">
    <property type="entry name" value="P-loop containing nucleoside triphosphate hydrolases"/>
    <property type="match status" value="2"/>
</dbReference>
<dbReference type="InterPro" id="IPR027417">
    <property type="entry name" value="P-loop_NTPase"/>
</dbReference>
<accession>A0A5C5VZB1</accession>
<evidence type="ECO:0000256" key="9">
    <source>
        <dbReference type="ARBA" id="ARBA00022833"/>
    </source>
</evidence>
<evidence type="ECO:0000256" key="17">
    <source>
        <dbReference type="SAM" id="MobiDB-lite"/>
    </source>
</evidence>
<dbReference type="Pfam" id="PF17755">
    <property type="entry name" value="UvrA_DNA-bind"/>
    <property type="match status" value="1"/>
</dbReference>
<evidence type="ECO:0000256" key="7">
    <source>
        <dbReference type="ARBA" id="ARBA00022769"/>
    </source>
</evidence>
<dbReference type="InterPro" id="IPR003439">
    <property type="entry name" value="ABC_transporter-like_ATP-bd"/>
</dbReference>
<dbReference type="Gene3D" id="3.40.50.300">
    <property type="entry name" value="P-loop containing nucleotide triphosphate hydrolases"/>
    <property type="match status" value="3"/>
</dbReference>
<keyword evidence="2" id="KW-0963">Cytoplasm</keyword>
<evidence type="ECO:0000256" key="16">
    <source>
        <dbReference type="ARBA" id="ARBA00042156"/>
    </source>
</evidence>
<dbReference type="GO" id="GO:0006289">
    <property type="term" value="P:nucleotide-excision repair"/>
    <property type="evidence" value="ECO:0007669"/>
    <property type="project" value="InterPro"/>
</dbReference>
<dbReference type="EMBL" id="SJPH01000004">
    <property type="protein sequence ID" value="TWT43313.1"/>
    <property type="molecule type" value="Genomic_DNA"/>
</dbReference>
<evidence type="ECO:0000256" key="2">
    <source>
        <dbReference type="ARBA" id="ARBA00022490"/>
    </source>
</evidence>
<evidence type="ECO:0000256" key="11">
    <source>
        <dbReference type="ARBA" id="ARBA00022881"/>
    </source>
</evidence>
<evidence type="ECO:0000256" key="3">
    <source>
        <dbReference type="ARBA" id="ARBA00022723"/>
    </source>
</evidence>
<feature type="domain" description="ABC transporter" evidence="18">
    <location>
        <begin position="634"/>
        <end position="966"/>
    </location>
</feature>
<dbReference type="GO" id="GO:0016887">
    <property type="term" value="F:ATP hydrolysis activity"/>
    <property type="evidence" value="ECO:0007669"/>
    <property type="project" value="InterPro"/>
</dbReference>
<dbReference type="AlphaFoldDB" id="A0A5C5VZB1"/>
<comment type="similarity">
    <text evidence="14">Belongs to the ABC transporter superfamily. UvrA family.</text>
</comment>
<keyword evidence="13" id="KW-0234">DNA repair</keyword>
<dbReference type="RefSeq" id="WP_231930956.1">
    <property type="nucleotide sequence ID" value="NZ_SJPH01000004.1"/>
</dbReference>
<keyword evidence="6" id="KW-0227">DNA damage</keyword>
<evidence type="ECO:0000313" key="19">
    <source>
        <dbReference type="EMBL" id="TWT43313.1"/>
    </source>
</evidence>
<dbReference type="GO" id="GO:0008270">
    <property type="term" value="F:zinc ion binding"/>
    <property type="evidence" value="ECO:0007669"/>
    <property type="project" value="UniProtKB-KW"/>
</dbReference>
<dbReference type="GO" id="GO:0005737">
    <property type="term" value="C:cytoplasm"/>
    <property type="evidence" value="ECO:0007669"/>
    <property type="project" value="UniProtKB-SubCell"/>
</dbReference>
<dbReference type="InterPro" id="IPR041102">
    <property type="entry name" value="UvrA_inter"/>
</dbReference>
<dbReference type="Gene3D" id="3.30.190.20">
    <property type="match status" value="1"/>
</dbReference>
<evidence type="ECO:0000256" key="12">
    <source>
        <dbReference type="ARBA" id="ARBA00023125"/>
    </source>
</evidence>
<keyword evidence="20" id="KW-1185">Reference proteome</keyword>
<evidence type="ECO:0000256" key="15">
    <source>
        <dbReference type="ARBA" id="ARBA00039316"/>
    </source>
</evidence>
<dbReference type="Proteomes" id="UP000318995">
    <property type="component" value="Unassembled WGS sequence"/>
</dbReference>